<keyword evidence="1" id="KW-0677">Repeat</keyword>
<evidence type="ECO:0000256" key="1">
    <source>
        <dbReference type="ARBA" id="ARBA00022737"/>
    </source>
</evidence>
<evidence type="ECO:0000313" key="3">
    <source>
        <dbReference type="EMBL" id="KAH7569727.1"/>
    </source>
</evidence>
<dbReference type="PROSITE" id="PS51375">
    <property type="entry name" value="PPR"/>
    <property type="match status" value="1"/>
</dbReference>
<dbReference type="InterPro" id="IPR002885">
    <property type="entry name" value="PPR_rpt"/>
</dbReference>
<proteinExistence type="predicted"/>
<comment type="caution">
    <text evidence="3">The sequence shown here is derived from an EMBL/GenBank/DDBJ whole genome shotgun (WGS) entry which is preliminary data.</text>
</comment>
<dbReference type="Proteomes" id="UP000827721">
    <property type="component" value="Unassembled WGS sequence"/>
</dbReference>
<sequence>MSLLTKLRHTPQAHPSVAPICTLLVSSYVKKGRPRDALKVYGWMLRPDSPCDGVEKQKAVFHVLVGGLCREGMVVEALGVLRDMVRGGLVVVGGGLRERVFRSLLREARVREARELDAALEVVGNGGDGGLEKLLNLLDQMIASWTE</sequence>
<dbReference type="EMBL" id="JAFEMO010000006">
    <property type="protein sequence ID" value="KAH7569727.1"/>
    <property type="molecule type" value="Genomic_DNA"/>
</dbReference>
<dbReference type="Gene3D" id="1.25.40.10">
    <property type="entry name" value="Tetratricopeptide repeat domain"/>
    <property type="match status" value="1"/>
</dbReference>
<reference evidence="3 4" key="1">
    <citation type="submission" date="2021-02" db="EMBL/GenBank/DDBJ databases">
        <title>Plant Genome Project.</title>
        <authorList>
            <person name="Zhang R.-G."/>
        </authorList>
    </citation>
    <scope>NUCLEOTIDE SEQUENCE [LARGE SCALE GENOMIC DNA]</scope>
    <source>
        <tissue evidence="3">Leaves</tissue>
    </source>
</reference>
<dbReference type="InterPro" id="IPR011990">
    <property type="entry name" value="TPR-like_helical_dom_sf"/>
</dbReference>
<organism evidence="3 4">
    <name type="scientific">Xanthoceras sorbifolium</name>
    <dbReference type="NCBI Taxonomy" id="99658"/>
    <lineage>
        <taxon>Eukaryota</taxon>
        <taxon>Viridiplantae</taxon>
        <taxon>Streptophyta</taxon>
        <taxon>Embryophyta</taxon>
        <taxon>Tracheophyta</taxon>
        <taxon>Spermatophyta</taxon>
        <taxon>Magnoliopsida</taxon>
        <taxon>eudicotyledons</taxon>
        <taxon>Gunneridae</taxon>
        <taxon>Pentapetalae</taxon>
        <taxon>rosids</taxon>
        <taxon>malvids</taxon>
        <taxon>Sapindales</taxon>
        <taxon>Sapindaceae</taxon>
        <taxon>Xanthoceroideae</taxon>
        <taxon>Xanthoceras</taxon>
    </lineage>
</organism>
<keyword evidence="4" id="KW-1185">Reference proteome</keyword>
<protein>
    <recommendedName>
        <fullName evidence="5">Pentatricopeptide repeat-containing protein</fullName>
    </recommendedName>
</protein>
<dbReference type="Pfam" id="PF01535">
    <property type="entry name" value="PPR"/>
    <property type="match status" value="2"/>
</dbReference>
<dbReference type="NCBIfam" id="TIGR00756">
    <property type="entry name" value="PPR"/>
    <property type="match status" value="1"/>
</dbReference>
<accession>A0ABQ8HZV7</accession>
<gene>
    <name evidence="3" type="ORF">JRO89_XS06G0256900</name>
</gene>
<feature type="repeat" description="PPR" evidence="2">
    <location>
        <begin position="57"/>
        <end position="91"/>
    </location>
</feature>
<evidence type="ECO:0008006" key="5">
    <source>
        <dbReference type="Google" id="ProtNLM"/>
    </source>
</evidence>
<evidence type="ECO:0000313" key="4">
    <source>
        <dbReference type="Proteomes" id="UP000827721"/>
    </source>
</evidence>
<name>A0ABQ8HZV7_9ROSI</name>
<evidence type="ECO:0000256" key="2">
    <source>
        <dbReference type="PROSITE-ProRule" id="PRU00708"/>
    </source>
</evidence>